<accession>Q6KC15</accession>
<evidence type="ECO:0000256" key="1">
    <source>
        <dbReference type="SAM" id="MobiDB-lite"/>
    </source>
</evidence>
<protein>
    <submittedName>
        <fullName evidence="2">Hepcidin antimicrobial peptide</fullName>
    </submittedName>
</protein>
<dbReference type="OrthoDB" id="9428792at2759"/>
<sequence length="142" mass="14932">MLRPVPCSHSLPSHSPCSRGEGGETPTSPSAFSAAAAVIDQSVGCAARRRTYLPCPRPLPSLFIPAAPEHRSWNKMAGSFVFQTRVSVVLSLCRVSVLRACPDPALQAPVLGGSCGAGVSWRLPGKLVKKICFCSPPSCCNN</sequence>
<dbReference type="EMBL" id="AJ715525">
    <property type="protein sequence ID" value="CAG29368.1"/>
    <property type="molecule type" value="Genomic_DNA"/>
</dbReference>
<gene>
    <name evidence="2" type="primary">HAMP</name>
</gene>
<feature type="region of interest" description="Disordered" evidence="1">
    <location>
        <begin position="1"/>
        <end position="29"/>
    </location>
</feature>
<name>Q6KC15_HUMAN</name>
<reference evidence="2" key="1">
    <citation type="submission" date="2004-05" db="EMBL/GenBank/DDBJ databases">
        <title>Analysis of genes implicated in iron regulation in individuals presenting with primary iron overload.</title>
        <authorList>
            <person name="Zaahl M.G."/>
            <person name="Merryweather-Clarke A.T."/>
            <person name="Kotze M.J."/>
            <person name="van der Merwe S."/>
            <person name="Warnich L."/>
            <person name="Robson K.J.H."/>
        </authorList>
    </citation>
    <scope>NUCLEOTIDE SEQUENCE</scope>
</reference>
<feature type="non-terminal residue" evidence="2">
    <location>
        <position position="142"/>
    </location>
</feature>
<proteinExistence type="predicted"/>
<organism evidence="2">
    <name type="scientific">Homo sapiens</name>
    <name type="common">Human</name>
    <dbReference type="NCBI Taxonomy" id="9606"/>
    <lineage>
        <taxon>Eukaryota</taxon>
        <taxon>Metazoa</taxon>
        <taxon>Chordata</taxon>
        <taxon>Craniata</taxon>
        <taxon>Vertebrata</taxon>
        <taxon>Euteleostomi</taxon>
        <taxon>Mammalia</taxon>
        <taxon>Eutheria</taxon>
        <taxon>Euarchontoglires</taxon>
        <taxon>Primates</taxon>
        <taxon>Haplorrhini</taxon>
        <taxon>Catarrhini</taxon>
        <taxon>Hominidae</taxon>
        <taxon>Homo</taxon>
    </lineage>
</organism>
<feature type="compositionally biased region" description="Low complexity" evidence="1">
    <location>
        <begin position="1"/>
        <end position="18"/>
    </location>
</feature>
<evidence type="ECO:0000313" key="2">
    <source>
        <dbReference type="EMBL" id="CAG29368.1"/>
    </source>
</evidence>
<dbReference type="AlphaFoldDB" id="Q6KC15"/>
<dbReference type="PeptideAtlas" id="Q6KC15"/>